<evidence type="ECO:0000256" key="2">
    <source>
        <dbReference type="ARBA" id="ARBA00007441"/>
    </source>
</evidence>
<dbReference type="CDD" id="cd00609">
    <property type="entry name" value="AAT_like"/>
    <property type="match status" value="1"/>
</dbReference>
<dbReference type="OrthoDB" id="7042322at2759"/>
<evidence type="ECO:0000256" key="6">
    <source>
        <dbReference type="SAM" id="MobiDB-lite"/>
    </source>
</evidence>
<dbReference type="PRINTS" id="PR00753">
    <property type="entry name" value="ACCSYNTHASE"/>
</dbReference>
<evidence type="ECO:0000313" key="9">
    <source>
        <dbReference type="Proteomes" id="UP000094444"/>
    </source>
</evidence>
<sequence>MGKINAAVEERANESSSSTIDLGTAENWLMRAELMQISKTAIRGKLAAKDLSYQDGFAGHSALLTALAAMFNQYFFPVIPVTPSHLAIAPGGAASLDALLYNICEHGDGVLVPGPFWNGFDWLLSVRSGVVPVLVNVENLKDTFTTALIPRLAQALKESSRPIKALLLTNPHNPFGQCYPRAVIEKCIQFCQQHNIHYISDEVYGLSGFPSPTVKDPVPFTSALAVDIAGLGCDPWRVHVVWSMSKDFGSSGFRMVSSLTAICATALLTSPSLSSLLQRNASRLAEAYGKLVDFFMLHDIEYLPVSHGPFVFARIAGRHLTSWDEETEAIQCFKDAGVVLSPGKAYHMNEHEKGWSRITFAVVPQQLDAALSRLETGLERWSLIVSNKAKQQENGKSGHKRRRSVRTQIGAKRAHIAAHETATA</sequence>
<dbReference type="Proteomes" id="UP000094444">
    <property type="component" value="Unassembled WGS sequence"/>
</dbReference>
<dbReference type="EMBL" id="MAVT02001267">
    <property type="protein sequence ID" value="POS71436.1"/>
    <property type="molecule type" value="Genomic_DNA"/>
</dbReference>
<dbReference type="AlphaFoldDB" id="A0A2P5HMG7"/>
<dbReference type="Gene3D" id="3.40.640.10">
    <property type="entry name" value="Type I PLP-dependent aspartate aminotransferase-like (Major domain)"/>
    <property type="match status" value="1"/>
</dbReference>
<feature type="domain" description="Aminotransferase class I/classII large" evidence="7">
    <location>
        <begin position="46"/>
        <end position="255"/>
    </location>
</feature>
<dbReference type="GO" id="GO:0008483">
    <property type="term" value="F:transaminase activity"/>
    <property type="evidence" value="ECO:0007669"/>
    <property type="project" value="UniProtKB-KW"/>
</dbReference>
<name>A0A2P5HMG7_DIAHE</name>
<evidence type="ECO:0000256" key="4">
    <source>
        <dbReference type="ARBA" id="ARBA00022679"/>
    </source>
</evidence>
<keyword evidence="9" id="KW-1185">Reference proteome</keyword>
<evidence type="ECO:0000256" key="1">
    <source>
        <dbReference type="ARBA" id="ARBA00001933"/>
    </source>
</evidence>
<evidence type="ECO:0000256" key="3">
    <source>
        <dbReference type="ARBA" id="ARBA00022576"/>
    </source>
</evidence>
<comment type="caution">
    <text evidence="8">The sequence shown here is derived from an EMBL/GenBank/DDBJ whole genome shotgun (WGS) entry which is preliminary data.</text>
</comment>
<keyword evidence="3" id="KW-0032">Aminotransferase</keyword>
<gene>
    <name evidence="8" type="ORF">DHEL01_v210172</name>
</gene>
<dbReference type="Pfam" id="PF00155">
    <property type="entry name" value="Aminotran_1_2"/>
    <property type="match status" value="2"/>
</dbReference>
<feature type="region of interest" description="Disordered" evidence="6">
    <location>
        <begin position="389"/>
        <end position="424"/>
    </location>
</feature>
<dbReference type="InterPro" id="IPR050478">
    <property type="entry name" value="Ethylene_sulfur-biosynth"/>
</dbReference>
<proteinExistence type="inferred from homology"/>
<dbReference type="SUPFAM" id="SSF53383">
    <property type="entry name" value="PLP-dependent transferases"/>
    <property type="match status" value="1"/>
</dbReference>
<keyword evidence="4" id="KW-0808">Transferase</keyword>
<dbReference type="STRING" id="158607.A0A2P5HMG7"/>
<keyword evidence="5" id="KW-0663">Pyridoxal phosphate</keyword>
<dbReference type="GO" id="GO:0006520">
    <property type="term" value="P:amino acid metabolic process"/>
    <property type="evidence" value="ECO:0007669"/>
    <property type="project" value="TreeGrafter"/>
</dbReference>
<organism evidence="8 9">
    <name type="scientific">Diaporthe helianthi</name>
    <dbReference type="NCBI Taxonomy" id="158607"/>
    <lineage>
        <taxon>Eukaryota</taxon>
        <taxon>Fungi</taxon>
        <taxon>Dikarya</taxon>
        <taxon>Ascomycota</taxon>
        <taxon>Pezizomycotina</taxon>
        <taxon>Sordariomycetes</taxon>
        <taxon>Sordariomycetidae</taxon>
        <taxon>Diaporthales</taxon>
        <taxon>Diaporthaceae</taxon>
        <taxon>Diaporthe</taxon>
    </lineage>
</organism>
<dbReference type="InterPro" id="IPR004839">
    <property type="entry name" value="Aminotransferase_I/II_large"/>
</dbReference>
<evidence type="ECO:0000313" key="8">
    <source>
        <dbReference type="EMBL" id="POS71436.1"/>
    </source>
</evidence>
<dbReference type="InterPro" id="IPR015422">
    <property type="entry name" value="PyrdxlP-dep_Trfase_small"/>
</dbReference>
<reference evidence="8" key="1">
    <citation type="submission" date="2017-09" db="EMBL/GenBank/DDBJ databases">
        <title>Polyketide synthases of a Diaporthe helianthi virulent isolate.</title>
        <authorList>
            <person name="Baroncelli R."/>
        </authorList>
    </citation>
    <scope>NUCLEOTIDE SEQUENCE [LARGE SCALE GENOMIC DNA]</scope>
    <source>
        <strain evidence="8">7/96</strain>
    </source>
</reference>
<dbReference type="InterPro" id="IPR015424">
    <property type="entry name" value="PyrdxlP-dep_Trfase"/>
</dbReference>
<dbReference type="PANTHER" id="PTHR43795">
    <property type="entry name" value="BIFUNCTIONAL ASPARTATE AMINOTRANSFERASE AND GLUTAMATE/ASPARTATE-PREPHENATE AMINOTRANSFERASE-RELATED"/>
    <property type="match status" value="1"/>
</dbReference>
<dbReference type="Gene3D" id="3.90.1150.10">
    <property type="entry name" value="Aspartate Aminotransferase, domain 1"/>
    <property type="match status" value="1"/>
</dbReference>
<accession>A0A2P5HMG7</accession>
<feature type="domain" description="Aminotransferase class I/classII large" evidence="7">
    <location>
        <begin position="258"/>
        <end position="374"/>
    </location>
</feature>
<comment type="cofactor">
    <cofactor evidence="1">
        <name>pyridoxal 5'-phosphate</name>
        <dbReference type="ChEBI" id="CHEBI:597326"/>
    </cofactor>
</comment>
<dbReference type="GO" id="GO:0030170">
    <property type="term" value="F:pyridoxal phosphate binding"/>
    <property type="evidence" value="ECO:0007669"/>
    <property type="project" value="InterPro"/>
</dbReference>
<evidence type="ECO:0000259" key="7">
    <source>
        <dbReference type="Pfam" id="PF00155"/>
    </source>
</evidence>
<evidence type="ECO:0000256" key="5">
    <source>
        <dbReference type="ARBA" id="ARBA00022898"/>
    </source>
</evidence>
<dbReference type="InterPro" id="IPR015421">
    <property type="entry name" value="PyrdxlP-dep_Trfase_major"/>
</dbReference>
<protein>
    <recommendedName>
        <fullName evidence="7">Aminotransferase class I/classII large domain-containing protein</fullName>
    </recommendedName>
</protein>
<dbReference type="InParanoid" id="A0A2P5HMG7"/>
<dbReference type="PANTHER" id="PTHR43795:SF32">
    <property type="entry name" value="AMINOTRANSFERASE GLII-RELATED"/>
    <property type="match status" value="1"/>
</dbReference>
<comment type="similarity">
    <text evidence="2">Belongs to the class-I pyridoxal-phosphate-dependent aminotransferase family.</text>
</comment>